<name>A0A2M9ZRX8_9LEPT</name>
<dbReference type="EMBL" id="NPDY01000001">
    <property type="protein sequence ID" value="PJZ71252.1"/>
    <property type="molecule type" value="Genomic_DNA"/>
</dbReference>
<dbReference type="Proteomes" id="UP000231962">
    <property type="component" value="Unassembled WGS sequence"/>
</dbReference>
<dbReference type="RefSeq" id="WP_100712194.1">
    <property type="nucleotide sequence ID" value="NZ_NPDY01000001.1"/>
</dbReference>
<dbReference type="Proteomes" id="UP000231990">
    <property type="component" value="Unassembled WGS sequence"/>
</dbReference>
<comment type="caution">
    <text evidence="3">The sequence shown here is derived from an EMBL/GenBank/DDBJ whole genome shotgun (WGS) entry which is preliminary data.</text>
</comment>
<keyword evidence="4" id="KW-1185">Reference proteome</keyword>
<evidence type="ECO:0000256" key="1">
    <source>
        <dbReference type="SAM" id="Phobius"/>
    </source>
</evidence>
<proteinExistence type="predicted"/>
<organism evidence="3 5">
    <name type="scientific">Leptospira perolatii</name>
    <dbReference type="NCBI Taxonomy" id="2023191"/>
    <lineage>
        <taxon>Bacteria</taxon>
        <taxon>Pseudomonadati</taxon>
        <taxon>Spirochaetota</taxon>
        <taxon>Spirochaetia</taxon>
        <taxon>Leptospirales</taxon>
        <taxon>Leptospiraceae</taxon>
        <taxon>Leptospira</taxon>
    </lineage>
</organism>
<dbReference type="AlphaFoldDB" id="A0A2M9ZRX8"/>
<evidence type="ECO:0000313" key="5">
    <source>
        <dbReference type="Proteomes" id="UP000231990"/>
    </source>
</evidence>
<evidence type="ECO:0000313" key="3">
    <source>
        <dbReference type="EMBL" id="PJZ74785.1"/>
    </source>
</evidence>
<gene>
    <name evidence="2" type="ORF">CH360_01715</name>
    <name evidence="3" type="ORF">CH373_01715</name>
</gene>
<sequence>MTSNQVYSFLFQSWDSTSSLYVLFGAILDPLNSRVEKMDLVAVGNSELINIPLSSASFKDVLNLCQKIKYETKQLKNLTIKLAELFQQSGRSDDFMEQLLHYVNKREDEKIRYLLNQVINQAIGNSKPDIALFYRMVDRSSMDEANLDRGPGESLESSPADIGAPPEVVSAVEIPSAQGIDSMIPQNATRIQFKFMLSPVSGIPVNQLKPGDQVVLQLIDSDPTTKSVIDSLKLRKEDGSISPVPGSIVVTENKGTESEAVVKIGNDIFGKIYEEENSVKVRLYTGEKSTTRPSKSEVKSSPVSSTNLEAGESSLLLTVLIALGILGIGMVLVYVFLF</sequence>
<reference evidence="4 5" key="1">
    <citation type="submission" date="2017-07" db="EMBL/GenBank/DDBJ databases">
        <title>Leptospira spp. isolated from tropical soils.</title>
        <authorList>
            <person name="Thibeaux R."/>
            <person name="Iraola G."/>
            <person name="Ferres I."/>
            <person name="Bierque E."/>
            <person name="Girault D."/>
            <person name="Soupe-Gilbert M.-E."/>
            <person name="Picardeau M."/>
            <person name="Goarant C."/>
        </authorList>
    </citation>
    <scope>NUCLEOTIDE SEQUENCE [LARGE SCALE GENOMIC DNA]</scope>
    <source>
        <strain evidence="3 5">FH1-B-B1</strain>
        <strain evidence="2 4">FH1-B-C1</strain>
    </source>
</reference>
<keyword evidence="1" id="KW-0812">Transmembrane</keyword>
<feature type="transmembrane region" description="Helical" evidence="1">
    <location>
        <begin position="315"/>
        <end position="337"/>
    </location>
</feature>
<dbReference type="EMBL" id="NPDZ01000001">
    <property type="protein sequence ID" value="PJZ74785.1"/>
    <property type="molecule type" value="Genomic_DNA"/>
</dbReference>
<dbReference type="OrthoDB" id="342570at2"/>
<keyword evidence="1" id="KW-0472">Membrane</keyword>
<evidence type="ECO:0000313" key="4">
    <source>
        <dbReference type="Proteomes" id="UP000231962"/>
    </source>
</evidence>
<evidence type="ECO:0000313" key="2">
    <source>
        <dbReference type="EMBL" id="PJZ71252.1"/>
    </source>
</evidence>
<accession>A0A2M9ZRX8</accession>
<protein>
    <submittedName>
        <fullName evidence="3">Uncharacterized protein</fullName>
    </submittedName>
</protein>
<keyword evidence="1" id="KW-1133">Transmembrane helix</keyword>